<name>A0A090S659_9VIBR</name>
<dbReference type="GO" id="GO:0009265">
    <property type="term" value="P:2'-deoxyribonucleotide biosynthetic process"/>
    <property type="evidence" value="ECO:0007669"/>
    <property type="project" value="TreeGrafter"/>
</dbReference>
<dbReference type="GO" id="GO:0006260">
    <property type="term" value="P:DNA replication"/>
    <property type="evidence" value="ECO:0007669"/>
    <property type="project" value="InterPro"/>
</dbReference>
<evidence type="ECO:0000313" key="2">
    <source>
        <dbReference type="Proteomes" id="UP000029228"/>
    </source>
</evidence>
<accession>A0A090S659</accession>
<dbReference type="GO" id="GO:0008998">
    <property type="term" value="F:ribonucleoside-triphosphate reductase (thioredoxin) activity"/>
    <property type="evidence" value="ECO:0007669"/>
    <property type="project" value="UniProtKB-EC"/>
</dbReference>
<dbReference type="AlphaFoldDB" id="A0A090S659"/>
<dbReference type="Proteomes" id="UP000029228">
    <property type="component" value="Unassembled WGS sequence"/>
</dbReference>
<dbReference type="SUPFAM" id="SSF51998">
    <property type="entry name" value="PFL-like glycyl radical enzymes"/>
    <property type="match status" value="1"/>
</dbReference>
<dbReference type="GO" id="GO:0031250">
    <property type="term" value="C:anaerobic ribonucleoside-triphosphate reductase complex"/>
    <property type="evidence" value="ECO:0007669"/>
    <property type="project" value="TreeGrafter"/>
</dbReference>
<reference evidence="1 2" key="2">
    <citation type="submission" date="2014-09" db="EMBL/GenBank/DDBJ databases">
        <authorList>
            <consortium name="NBRP consortium"/>
            <person name="Sawabe T."/>
            <person name="Meirelles P."/>
            <person name="Nakanishi M."/>
            <person name="Sayaka M."/>
            <person name="Hattori M."/>
            <person name="Ohkuma M."/>
        </authorList>
    </citation>
    <scope>NUCLEOTIDE SEQUENCE [LARGE SCALE GENOMIC DNA]</scope>
    <source>
        <strain evidence="2">JCM19235</strain>
    </source>
</reference>
<dbReference type="Pfam" id="PF13597">
    <property type="entry name" value="NRDD"/>
    <property type="match status" value="1"/>
</dbReference>
<keyword evidence="1" id="KW-0560">Oxidoreductase</keyword>
<dbReference type="InterPro" id="IPR012833">
    <property type="entry name" value="NrdD"/>
</dbReference>
<reference evidence="1 2" key="1">
    <citation type="submission" date="2014-09" db="EMBL/GenBank/DDBJ databases">
        <title>Vibrio maritimus JCM 19235. (C45) whole genome shotgun sequence.</title>
        <authorList>
            <person name="Sawabe T."/>
            <person name="Meirelles P."/>
            <person name="Nakanishi M."/>
            <person name="Sayaka M."/>
            <person name="Hattori M."/>
            <person name="Ohkuma M."/>
        </authorList>
    </citation>
    <scope>NUCLEOTIDE SEQUENCE [LARGE SCALE GENOMIC DNA]</scope>
    <source>
        <strain evidence="2">JCM19235</strain>
    </source>
</reference>
<keyword evidence="2" id="KW-1185">Reference proteome</keyword>
<gene>
    <name evidence="1" type="ORF">JCM19235_1312</name>
</gene>
<dbReference type="NCBIfam" id="TIGR02487">
    <property type="entry name" value="NrdD"/>
    <property type="match status" value="1"/>
</dbReference>
<organism evidence="1 2">
    <name type="scientific">Vibrio maritimus</name>
    <dbReference type="NCBI Taxonomy" id="990268"/>
    <lineage>
        <taxon>Bacteria</taxon>
        <taxon>Pseudomonadati</taxon>
        <taxon>Pseudomonadota</taxon>
        <taxon>Gammaproteobacteria</taxon>
        <taxon>Vibrionales</taxon>
        <taxon>Vibrionaceae</taxon>
        <taxon>Vibrio</taxon>
    </lineage>
</organism>
<evidence type="ECO:0000313" key="1">
    <source>
        <dbReference type="EMBL" id="GAL23011.1"/>
    </source>
</evidence>
<dbReference type="EC" id="1.17.4.2" evidence="1"/>
<dbReference type="GO" id="GO:0004748">
    <property type="term" value="F:ribonucleoside-diphosphate reductase activity, thioredoxin disulfide as acceptor"/>
    <property type="evidence" value="ECO:0007669"/>
    <property type="project" value="TreeGrafter"/>
</dbReference>
<dbReference type="NCBIfam" id="NF006732">
    <property type="entry name" value="PRK09263.1"/>
    <property type="match status" value="1"/>
</dbReference>
<dbReference type="PANTHER" id="PTHR21075">
    <property type="entry name" value="ANAEROBIC RIBONUCLEOSIDE-TRIPHOSPHATE REDUCTASE"/>
    <property type="match status" value="1"/>
</dbReference>
<dbReference type="STRING" id="990268.JCM19235_1312"/>
<protein>
    <submittedName>
        <fullName evidence="1">Ribonucleotide reductase of class III anaerobic large subunit</fullName>
        <ecNumber evidence="1">1.17.4.2</ecNumber>
    </submittedName>
</protein>
<dbReference type="PANTHER" id="PTHR21075:SF0">
    <property type="entry name" value="ANAEROBIC RIBONUCLEOSIDE-TRIPHOSPHATE REDUCTASE"/>
    <property type="match status" value="1"/>
</dbReference>
<dbReference type="Gene3D" id="3.20.70.20">
    <property type="match status" value="1"/>
</dbReference>
<comment type="caution">
    <text evidence="1">The sequence shown here is derived from an EMBL/GenBank/DDBJ whole genome shotgun (WGS) entry which is preliminary data.</text>
</comment>
<proteinExistence type="predicted"/>
<dbReference type="EMBL" id="BBMR01000017">
    <property type="protein sequence ID" value="GAL23011.1"/>
    <property type="molecule type" value="Genomic_DNA"/>
</dbReference>
<sequence length="515" mass="57673">MFDVVDEMFSQSNTSVMNENANKDARIIPTQRDLLAGAVAKEYALQTLIPTHIARAHKEGFIHWHDLDYSPFFPMFNCMLIDLEGMLTNGFNMGNAEIETPKSITTACTITSQIIAQVASHIYGGNTINRIDEVLAPYVRASYDKHLSEALKWQGGDERRAAVYATMKVEKDTYDAFQTLEYQINTLNTSNGQTPFTTLGFGLGTSWEAQLIQKSILKVRMDGLGKKKKTAIFPKLVFTIKEGLNRQKSDPNYDIKQLALKCASERMYPDILNYDKLVEVTGGFKAPMGCRSFLGEYEGGDYEGRNNLGVVSLNLPRLALMSSSIEDFTKLLDTYVELSFEALMLRIKRLEDTKANVAPILYCEGAAGVRLDPEDSVADIFKHGRASISLGYIGIHETVNALLPDDDRHAFDSLEKQALGEAIVTRLRTLTDQQKERTGYAFSLYSTPSESLCDRFCRIDAERYGSIEGVTDKGYYTNSFHLDVLKTVTPFEKIEFEKKYPPSRTAASSTTSSFQ</sequence>